<keyword evidence="1" id="KW-0134">Cell wall</keyword>
<evidence type="ECO:0000256" key="6">
    <source>
        <dbReference type="SAM" id="Phobius"/>
    </source>
</evidence>
<dbReference type="PROSITE" id="PS50847">
    <property type="entry name" value="GRAM_POS_ANCHORING"/>
    <property type="match status" value="1"/>
</dbReference>
<dbReference type="NCBIfam" id="TIGR04226">
    <property type="entry name" value="RrgB_K2N_iso_D2"/>
    <property type="match status" value="1"/>
</dbReference>
<dbReference type="Proteomes" id="UP000006698">
    <property type="component" value="Chromosome"/>
</dbReference>
<dbReference type="RefSeq" id="WP_011898032.1">
    <property type="nucleotide sequence ID" value="NC_009342.1"/>
</dbReference>
<evidence type="ECO:0000256" key="4">
    <source>
        <dbReference type="ARBA" id="ARBA00023088"/>
    </source>
</evidence>
<feature type="transmembrane region" description="Helical" evidence="6">
    <location>
        <begin position="493"/>
        <end position="511"/>
    </location>
</feature>
<protein>
    <recommendedName>
        <fullName evidence="8">Gram-positive cocci surface proteins LPxTG domain-containing protein</fullName>
    </recommendedName>
</protein>
<feature type="chain" id="PRO_5044496265" description="Gram-positive cocci surface proteins LPxTG domain-containing protein" evidence="7">
    <location>
        <begin position="25"/>
        <end position="519"/>
    </location>
</feature>
<dbReference type="GO" id="GO:0005975">
    <property type="term" value="P:carbohydrate metabolic process"/>
    <property type="evidence" value="ECO:0007669"/>
    <property type="project" value="UniProtKB-ARBA"/>
</dbReference>
<evidence type="ECO:0000256" key="2">
    <source>
        <dbReference type="ARBA" id="ARBA00022525"/>
    </source>
</evidence>
<feature type="compositionally biased region" description="Low complexity" evidence="5">
    <location>
        <begin position="325"/>
        <end position="338"/>
    </location>
</feature>
<sequence length="519" mass="54197">MNPTPKRISAAVLSLALGFTIAGAPILAPVASAQITADAVSSIDLDADVSLTIHKRLGEPDPNGDPTNAPGTALPNIQFRIEKVDLNNELDTLAGWSDLNTLQANAAGELDALIDAAENTGGKTTVATISTGTTGTATIDQSTPDFGVGVYLVTEIQNGNYTVAKPFLVTLPFADADGLWDYNQVVAPKNQVVSVSKDVADPGATIGSTINYTARASVPADDLDRFIVIDNLPTVLAVPADTDVVVESPADIELTEGTDYTLTITGQEVRVEFLPAGLTNLEVLRANDSELEVLVKFPSQIIGLPTDGIIRNDIEVLLPNDGRVTTDPTDPDNPGNPEDGAETHLGMLTINKVDDEDLPITADTASFQLWRCQDQAGRLQVTGSPLFGSNSLTIDDTPASHQINEFITVDGVATAYGVQVYNFVNGATPAVGVNDQLCVVETEAPEGYVLNPEPQAVSFDTDTADPFDMVVNVTNLEDTLTGQLPATGGNGTMILIGAGVLVAAAGGAAAVRGNRARKN</sequence>
<feature type="domain" description="Gram-positive cocci surface proteins LPxTG" evidence="8">
    <location>
        <begin position="484"/>
        <end position="519"/>
    </location>
</feature>
<dbReference type="EMBL" id="AP009044">
    <property type="protein sequence ID" value="BAF55808.1"/>
    <property type="molecule type" value="Genomic_DNA"/>
</dbReference>
<keyword evidence="6" id="KW-0472">Membrane</keyword>
<evidence type="ECO:0000256" key="1">
    <source>
        <dbReference type="ARBA" id="ARBA00022512"/>
    </source>
</evidence>
<keyword evidence="3 7" id="KW-0732">Signal</keyword>
<feature type="signal peptide" evidence="7">
    <location>
        <begin position="1"/>
        <end position="24"/>
    </location>
</feature>
<dbReference type="NCBIfam" id="NF033902">
    <property type="entry name" value="iso_D2_wall_anc"/>
    <property type="match status" value="1"/>
</dbReference>
<feature type="region of interest" description="Disordered" evidence="5">
    <location>
        <begin position="322"/>
        <end position="341"/>
    </location>
</feature>
<name>A0AB72VEK4_CORGB</name>
<dbReference type="Gene3D" id="2.60.40.740">
    <property type="match status" value="1"/>
</dbReference>
<dbReference type="AlphaFoldDB" id="A0AB72VEK4"/>
<organism evidence="9">
    <name type="scientific">Corynebacterium glutamicum (strain R)</name>
    <dbReference type="NCBI Taxonomy" id="340322"/>
    <lineage>
        <taxon>Bacteria</taxon>
        <taxon>Bacillati</taxon>
        <taxon>Actinomycetota</taxon>
        <taxon>Actinomycetes</taxon>
        <taxon>Mycobacteriales</taxon>
        <taxon>Corynebacteriaceae</taxon>
        <taxon>Corynebacterium</taxon>
    </lineage>
</organism>
<dbReference type="Pfam" id="PF16555">
    <property type="entry name" value="GramPos_pilinD1"/>
    <property type="match status" value="1"/>
</dbReference>
<dbReference type="Gene3D" id="2.60.40.10">
    <property type="entry name" value="Immunoglobulins"/>
    <property type="match status" value="2"/>
</dbReference>
<dbReference type="InterPro" id="IPR048052">
    <property type="entry name" value="FM1-like"/>
</dbReference>
<keyword evidence="6" id="KW-0812">Transmembrane</keyword>
<dbReference type="Pfam" id="PF00746">
    <property type="entry name" value="Gram_pos_anchor"/>
    <property type="match status" value="1"/>
</dbReference>
<evidence type="ECO:0000259" key="8">
    <source>
        <dbReference type="PROSITE" id="PS50847"/>
    </source>
</evidence>
<keyword evidence="4" id="KW-0572">Peptidoglycan-anchor</keyword>
<dbReference type="InterPro" id="IPR013783">
    <property type="entry name" value="Ig-like_fold"/>
</dbReference>
<evidence type="ECO:0000256" key="3">
    <source>
        <dbReference type="ARBA" id="ARBA00022729"/>
    </source>
</evidence>
<dbReference type="NCBIfam" id="TIGR01167">
    <property type="entry name" value="LPXTG_anchor"/>
    <property type="match status" value="1"/>
</dbReference>
<evidence type="ECO:0000256" key="5">
    <source>
        <dbReference type="SAM" id="MobiDB-lite"/>
    </source>
</evidence>
<reference evidence="9" key="1">
    <citation type="journal article" date="2007" name="Microbiology">
        <title>Comparative analysis of the Corynebacterium glutamicum group and complete genome sequence of strain R.</title>
        <authorList>
            <person name="Yukawa H."/>
            <person name="Omumasaba C.A."/>
            <person name="Nonaka H."/>
            <person name="Kos P."/>
            <person name="Okai N."/>
            <person name="Suzuki N."/>
            <person name="Suda M."/>
            <person name="Tsuge Y."/>
            <person name="Watanabe J."/>
            <person name="Ikeda Y."/>
            <person name="Vertes A.A."/>
            <person name="Inui M."/>
        </authorList>
    </citation>
    <scope>NUCLEOTIDE SEQUENCE</scope>
    <source>
        <strain evidence="9">R</strain>
    </source>
</reference>
<evidence type="ECO:0000256" key="7">
    <source>
        <dbReference type="SAM" id="SignalP"/>
    </source>
</evidence>
<keyword evidence="6" id="KW-1133">Transmembrane helix</keyword>
<accession>A0AB72VEK4</accession>
<proteinExistence type="predicted"/>
<dbReference type="InterPro" id="IPR019931">
    <property type="entry name" value="LPXTG_anchor"/>
</dbReference>
<evidence type="ECO:0000313" key="9">
    <source>
        <dbReference type="EMBL" id="BAF55808.1"/>
    </source>
</evidence>
<gene>
    <name evidence="9" type="ordered locus">cgR_2789</name>
</gene>
<dbReference type="KEGG" id="cgt:cgR_2789"/>
<keyword evidence="2" id="KW-0964">Secreted</keyword>
<dbReference type="InterPro" id="IPR026466">
    <property type="entry name" value="Fim_isopep_form_D2_dom"/>
</dbReference>
<dbReference type="InterPro" id="IPR032364">
    <property type="entry name" value="GramPos_pilinD1_N"/>
</dbReference>